<protein>
    <submittedName>
        <fullName evidence="2">Ketosteroid isomerase-related protein</fullName>
    </submittedName>
</protein>
<sequence length="138" mass="16182">MDKTREFIKDFLKYMQARDLKNMVNLFAEEVAWEIPGDTKRIKWLGVRTCKAEVQHFFKLLWTETQPISAEIHKIICDQNDVMIKGAFTTKMLKTNENVTSIFFIHFKLQNMKIVEYTLLEDSFAVSNAFNSSNSFIS</sequence>
<gene>
    <name evidence="2" type="ORF">SAMEA4412673_01956</name>
</gene>
<name>A0AAJ5C091_9SPHI</name>
<accession>A0AAJ5C091</accession>
<feature type="domain" description="SnoaL-like" evidence="1">
    <location>
        <begin position="9"/>
        <end position="117"/>
    </location>
</feature>
<keyword evidence="2" id="KW-0413">Isomerase</keyword>
<dbReference type="GO" id="GO:0016853">
    <property type="term" value="F:isomerase activity"/>
    <property type="evidence" value="ECO:0007669"/>
    <property type="project" value="UniProtKB-KW"/>
</dbReference>
<dbReference type="SUPFAM" id="SSF54427">
    <property type="entry name" value="NTF2-like"/>
    <property type="match status" value="1"/>
</dbReference>
<reference evidence="2 3" key="1">
    <citation type="submission" date="2017-06" db="EMBL/GenBank/DDBJ databases">
        <authorList>
            <consortium name="Pathogen Informatics"/>
        </authorList>
    </citation>
    <scope>NUCLEOTIDE SEQUENCE [LARGE SCALE GENOMIC DNA]</scope>
    <source>
        <strain evidence="2 3">NCTC12149</strain>
    </source>
</reference>
<evidence type="ECO:0000259" key="1">
    <source>
        <dbReference type="Pfam" id="PF12680"/>
    </source>
</evidence>
<dbReference type="AlphaFoldDB" id="A0AAJ5C091"/>
<dbReference type="InterPro" id="IPR032710">
    <property type="entry name" value="NTF2-like_dom_sf"/>
</dbReference>
<dbReference type="KEGG" id="smiz:4412673_01956"/>
<dbReference type="Proteomes" id="UP000215355">
    <property type="component" value="Chromosome 1"/>
</dbReference>
<dbReference type="EMBL" id="LT906468">
    <property type="protein sequence ID" value="SNV50108.1"/>
    <property type="molecule type" value="Genomic_DNA"/>
</dbReference>
<dbReference type="Gene3D" id="3.10.450.50">
    <property type="match status" value="1"/>
</dbReference>
<proteinExistence type="predicted"/>
<dbReference type="InterPro" id="IPR037401">
    <property type="entry name" value="SnoaL-like"/>
</dbReference>
<evidence type="ECO:0000313" key="2">
    <source>
        <dbReference type="EMBL" id="SNV50108.1"/>
    </source>
</evidence>
<evidence type="ECO:0000313" key="3">
    <source>
        <dbReference type="Proteomes" id="UP000215355"/>
    </source>
</evidence>
<dbReference type="Pfam" id="PF12680">
    <property type="entry name" value="SnoaL_2"/>
    <property type="match status" value="1"/>
</dbReference>
<dbReference type="RefSeq" id="WP_093096167.1">
    <property type="nucleotide sequence ID" value="NZ_FNGK01000001.1"/>
</dbReference>
<organism evidence="2 3">
    <name type="scientific">Sphingobacterium mizutaii</name>
    <dbReference type="NCBI Taxonomy" id="1010"/>
    <lineage>
        <taxon>Bacteria</taxon>
        <taxon>Pseudomonadati</taxon>
        <taxon>Bacteroidota</taxon>
        <taxon>Sphingobacteriia</taxon>
        <taxon>Sphingobacteriales</taxon>
        <taxon>Sphingobacteriaceae</taxon>
        <taxon>Sphingobacterium</taxon>
    </lineage>
</organism>